<dbReference type="Gene3D" id="1.10.10.10">
    <property type="entry name" value="Winged helix-like DNA-binding domain superfamily/Winged helix DNA-binding domain"/>
    <property type="match status" value="1"/>
</dbReference>
<dbReference type="Gene3D" id="3.30.565.60">
    <property type="match status" value="1"/>
</dbReference>
<gene>
    <name evidence="2" type="ORF">D9543_09355</name>
</gene>
<evidence type="ECO:0000313" key="3">
    <source>
        <dbReference type="Proteomes" id="UP000270649"/>
    </source>
</evidence>
<organism evidence="2 3">
    <name type="scientific">Corynebacterium macginleyi</name>
    <dbReference type="NCBI Taxonomy" id="38290"/>
    <lineage>
        <taxon>Bacteria</taxon>
        <taxon>Bacillati</taxon>
        <taxon>Actinomycetota</taxon>
        <taxon>Actinomycetes</taxon>
        <taxon>Mycobacteriales</taxon>
        <taxon>Corynebacteriaceae</taxon>
        <taxon>Corynebacterium</taxon>
    </lineage>
</organism>
<dbReference type="InterPro" id="IPR036388">
    <property type="entry name" value="WH-like_DNA-bd_sf"/>
</dbReference>
<dbReference type="Pfam" id="PF04326">
    <property type="entry name" value="SLFN_AlbA_2"/>
    <property type="match status" value="1"/>
</dbReference>
<dbReference type="InterPro" id="IPR038475">
    <property type="entry name" value="RecG_C_sf"/>
</dbReference>
<feature type="domain" description="Schlafen AlbA-2" evidence="1">
    <location>
        <begin position="22"/>
        <end position="138"/>
    </location>
</feature>
<dbReference type="InterPro" id="IPR036390">
    <property type="entry name" value="WH_DNA-bd_sf"/>
</dbReference>
<dbReference type="Gene3D" id="3.30.950.30">
    <property type="entry name" value="Schlafen, AAA domain"/>
    <property type="match status" value="1"/>
</dbReference>
<name>A0A3M0FZ20_9CORY</name>
<evidence type="ECO:0000259" key="1">
    <source>
        <dbReference type="Pfam" id="PF04326"/>
    </source>
</evidence>
<sequence length="491" mass="53554">MDLEEIEQIVHNLRAIGKDTGTVEAKAAGGGLPKKITRSVSAFANGKGGTIIFGLDEESGFLPVEGFQAEPIAKAFVEACAEKLTPAIRADVEIGAVDGAPVVVAEIPELAPFDKPCWVTAQSKYNGSYIREHDEDRLLKPYEIDRLEENKIQPSWDLEVVEAATIADLDRDIVQQILERERGLRPGIFGKFSDERALKALHLTGVGEDGEVHPTLAGLLVAGIYPQEFFPRLNVTFTAYAGTDKTSTKGQRFVDNASFVGPIPELVPAVVFAVEKNMRVGGVVDGPFREDLPDYPPVAVREAVANALMHRDYSPQARGTQVQVDMYADRLEIINPGGLFGMVNVNNLGDPGMTSARNQHLSQLLEVTAISGGSGYVAENRGTGYIEILDQLQKTLLPPPKPADSLTMFTLTFQRREMTLPERSASIYGGSSERIMEYLAQQQSANSRELAAAAGISVGGVRRILNQLVDSGRIERTEPLRSPKQRYRLVK</sequence>
<accession>A0A3M0FZ20</accession>
<reference evidence="2 3" key="1">
    <citation type="submission" date="2018-10" db="EMBL/GenBank/DDBJ databases">
        <title>Corynebacterium macginleyi genome sequencing and assembly of the type strain and two clinical samples.</title>
        <authorList>
            <person name="Bernier A.-M."/>
            <person name="Bernard K."/>
        </authorList>
    </citation>
    <scope>NUCLEOTIDE SEQUENCE [LARGE SCALE GENOMIC DNA]</scope>
    <source>
        <strain evidence="2 3">NML 120205</strain>
    </source>
</reference>
<dbReference type="InterPro" id="IPR038461">
    <property type="entry name" value="Schlafen_AlbA_2_dom_sf"/>
</dbReference>
<dbReference type="Pfam" id="PF13412">
    <property type="entry name" value="HTH_24"/>
    <property type="match status" value="1"/>
</dbReference>
<protein>
    <submittedName>
        <fullName evidence="2">Winged helix-turn-helix transcriptional regulator</fullName>
    </submittedName>
</protein>
<dbReference type="SUPFAM" id="SSF46785">
    <property type="entry name" value="Winged helix' DNA-binding domain"/>
    <property type="match status" value="1"/>
</dbReference>
<evidence type="ECO:0000313" key="2">
    <source>
        <dbReference type="EMBL" id="RMB57735.1"/>
    </source>
</evidence>
<dbReference type="Proteomes" id="UP000270649">
    <property type="component" value="Unassembled WGS sequence"/>
</dbReference>
<dbReference type="PANTHER" id="PTHR30595">
    <property type="entry name" value="GLPR-RELATED TRANSCRIPTIONAL REPRESSOR"/>
    <property type="match status" value="1"/>
</dbReference>
<dbReference type="InterPro" id="IPR007421">
    <property type="entry name" value="Schlafen_AlbA_2_dom"/>
</dbReference>
<proteinExistence type="predicted"/>
<dbReference type="AlphaFoldDB" id="A0A3M0FZ20"/>
<dbReference type="PANTHER" id="PTHR30595:SF6">
    <property type="entry name" value="SCHLAFEN ALBA-2 DOMAIN-CONTAINING PROTEIN"/>
    <property type="match status" value="1"/>
</dbReference>
<comment type="caution">
    <text evidence="2">The sequence shown here is derived from an EMBL/GenBank/DDBJ whole genome shotgun (WGS) entry which is preliminary data.</text>
</comment>
<dbReference type="EMBL" id="REGC01000013">
    <property type="protein sequence ID" value="RMB57735.1"/>
    <property type="molecule type" value="Genomic_DNA"/>
</dbReference>
<dbReference type="RefSeq" id="WP_121928105.1">
    <property type="nucleotide sequence ID" value="NZ_JAACCK010000045.1"/>
</dbReference>
<dbReference type="Pfam" id="PF13749">
    <property type="entry name" value="HATPase_c_4"/>
    <property type="match status" value="1"/>
</dbReference>